<evidence type="ECO:0000256" key="2">
    <source>
        <dbReference type="ARBA" id="ARBA00023098"/>
    </source>
</evidence>
<dbReference type="GO" id="GO:0005886">
    <property type="term" value="C:plasma membrane"/>
    <property type="evidence" value="ECO:0007669"/>
    <property type="project" value="TreeGrafter"/>
</dbReference>
<keyword evidence="5" id="KW-1185">Reference proteome</keyword>
<dbReference type="GO" id="GO:0009395">
    <property type="term" value="P:phospholipid catabolic process"/>
    <property type="evidence" value="ECO:0007669"/>
    <property type="project" value="TreeGrafter"/>
</dbReference>
<dbReference type="GO" id="GO:0004630">
    <property type="term" value="F:phospholipase D activity"/>
    <property type="evidence" value="ECO:0007669"/>
    <property type="project" value="TreeGrafter"/>
</dbReference>
<dbReference type="InterPro" id="IPR015679">
    <property type="entry name" value="PLipase_D_fam"/>
</dbReference>
<dbReference type="PANTHER" id="PTHR18896:SF153">
    <property type="entry name" value="PHOSPHOLIPASE D"/>
    <property type="match status" value="1"/>
</dbReference>
<gene>
    <name evidence="4" type="primary">PLDDELTA</name>
    <name evidence="4" type="ORF">QJS10_CPA02g00731</name>
</gene>
<name>A0AAV9FAC6_ACOCL</name>
<evidence type="ECO:0000313" key="4">
    <source>
        <dbReference type="EMBL" id="KAK1322925.1"/>
    </source>
</evidence>
<dbReference type="AlphaFoldDB" id="A0AAV9FAC6"/>
<evidence type="ECO:0000259" key="3">
    <source>
        <dbReference type="Pfam" id="PF12357"/>
    </source>
</evidence>
<sequence length="317" mass="37010">MEEHLLIRCAAIAPCWEWLGAISVRLVREPTRPLPSGGELTLWELLKYKSQGGVRVIVLIWDDKTSHDKFLLKTEGVMRTHDEETRKFFKHSTVHCVLAPRYASNKLSIFKQKIVVSISYDLQIHLFDDVSCRSIHDLHCKIEGPAAYDILTNFEQCWRKATKWRDFRFRKVMHWHNDALIKLDRISWILTPSSLDHNDDENVHVTDEKDPENWHVQVYGYRMSLWAEHLGLIEDLFNEPQTLSCVRRINKLAEENWKACVSDEVREMKGHLMKYPIRVERDRRIRPLPGHESFPDVGGKVLGANTTLPDALTNRSP</sequence>
<dbReference type="Proteomes" id="UP001180020">
    <property type="component" value="Unassembled WGS sequence"/>
</dbReference>
<proteinExistence type="predicted"/>
<comment type="caution">
    <text evidence="4">The sequence shown here is derived from an EMBL/GenBank/DDBJ whole genome shotgun (WGS) entry which is preliminary data.</text>
</comment>
<dbReference type="Gene3D" id="3.30.870.10">
    <property type="entry name" value="Endonuclease Chain A"/>
    <property type="match status" value="1"/>
</dbReference>
<dbReference type="InterPro" id="IPR024632">
    <property type="entry name" value="PLipase_D_C"/>
</dbReference>
<keyword evidence="2" id="KW-0443">Lipid metabolism</keyword>
<reference evidence="4" key="1">
    <citation type="journal article" date="2023" name="Nat. Commun.">
        <title>Diploid and tetraploid genomes of Acorus and the evolution of monocots.</title>
        <authorList>
            <person name="Ma L."/>
            <person name="Liu K.W."/>
            <person name="Li Z."/>
            <person name="Hsiao Y.Y."/>
            <person name="Qi Y."/>
            <person name="Fu T."/>
            <person name="Tang G.D."/>
            <person name="Zhang D."/>
            <person name="Sun W.H."/>
            <person name="Liu D.K."/>
            <person name="Li Y."/>
            <person name="Chen G.Z."/>
            <person name="Liu X.D."/>
            <person name="Liao X.Y."/>
            <person name="Jiang Y.T."/>
            <person name="Yu X."/>
            <person name="Hao Y."/>
            <person name="Huang J."/>
            <person name="Zhao X.W."/>
            <person name="Ke S."/>
            <person name="Chen Y.Y."/>
            <person name="Wu W.L."/>
            <person name="Hsu J.L."/>
            <person name="Lin Y.F."/>
            <person name="Huang M.D."/>
            <person name="Li C.Y."/>
            <person name="Huang L."/>
            <person name="Wang Z.W."/>
            <person name="Zhao X."/>
            <person name="Zhong W.Y."/>
            <person name="Peng D.H."/>
            <person name="Ahmad S."/>
            <person name="Lan S."/>
            <person name="Zhang J.S."/>
            <person name="Tsai W.C."/>
            <person name="Van de Peer Y."/>
            <person name="Liu Z.J."/>
        </authorList>
    </citation>
    <scope>NUCLEOTIDE SEQUENCE</scope>
    <source>
        <strain evidence="4">CP</strain>
    </source>
</reference>
<reference evidence="4" key="2">
    <citation type="submission" date="2023-06" db="EMBL/GenBank/DDBJ databases">
        <authorList>
            <person name="Ma L."/>
            <person name="Liu K.-W."/>
            <person name="Li Z."/>
            <person name="Hsiao Y.-Y."/>
            <person name="Qi Y."/>
            <person name="Fu T."/>
            <person name="Tang G."/>
            <person name="Zhang D."/>
            <person name="Sun W.-H."/>
            <person name="Liu D.-K."/>
            <person name="Li Y."/>
            <person name="Chen G.-Z."/>
            <person name="Liu X.-D."/>
            <person name="Liao X.-Y."/>
            <person name="Jiang Y.-T."/>
            <person name="Yu X."/>
            <person name="Hao Y."/>
            <person name="Huang J."/>
            <person name="Zhao X.-W."/>
            <person name="Ke S."/>
            <person name="Chen Y.-Y."/>
            <person name="Wu W.-L."/>
            <person name="Hsu J.-L."/>
            <person name="Lin Y.-F."/>
            <person name="Huang M.-D."/>
            <person name="Li C.-Y."/>
            <person name="Huang L."/>
            <person name="Wang Z.-W."/>
            <person name="Zhao X."/>
            <person name="Zhong W.-Y."/>
            <person name="Peng D.-H."/>
            <person name="Ahmad S."/>
            <person name="Lan S."/>
            <person name="Zhang J.-S."/>
            <person name="Tsai W.-C."/>
            <person name="Van De Peer Y."/>
            <person name="Liu Z.-J."/>
        </authorList>
    </citation>
    <scope>NUCLEOTIDE SEQUENCE</scope>
    <source>
        <strain evidence="4">CP</strain>
        <tissue evidence="4">Leaves</tissue>
    </source>
</reference>
<dbReference type="Pfam" id="PF12357">
    <property type="entry name" value="PLD_C"/>
    <property type="match status" value="1"/>
</dbReference>
<dbReference type="EMBL" id="JAUJYO010000002">
    <property type="protein sequence ID" value="KAK1322925.1"/>
    <property type="molecule type" value="Genomic_DNA"/>
</dbReference>
<evidence type="ECO:0000313" key="5">
    <source>
        <dbReference type="Proteomes" id="UP001180020"/>
    </source>
</evidence>
<evidence type="ECO:0000256" key="1">
    <source>
        <dbReference type="ARBA" id="ARBA00022737"/>
    </source>
</evidence>
<accession>A0AAV9FAC6</accession>
<keyword evidence="1" id="KW-0677">Repeat</keyword>
<feature type="domain" description="Phospholipase D C-terminal" evidence="3">
    <location>
        <begin position="234"/>
        <end position="304"/>
    </location>
</feature>
<dbReference type="PANTHER" id="PTHR18896">
    <property type="entry name" value="PHOSPHOLIPASE D"/>
    <property type="match status" value="1"/>
</dbReference>
<organism evidence="4 5">
    <name type="scientific">Acorus calamus</name>
    <name type="common">Sweet flag</name>
    <dbReference type="NCBI Taxonomy" id="4465"/>
    <lineage>
        <taxon>Eukaryota</taxon>
        <taxon>Viridiplantae</taxon>
        <taxon>Streptophyta</taxon>
        <taxon>Embryophyta</taxon>
        <taxon>Tracheophyta</taxon>
        <taxon>Spermatophyta</taxon>
        <taxon>Magnoliopsida</taxon>
        <taxon>Liliopsida</taxon>
        <taxon>Acoraceae</taxon>
        <taxon>Acorus</taxon>
    </lineage>
</organism>
<protein>
    <submittedName>
        <fullName evidence="4">Phospholipase D delta</fullName>
    </submittedName>
</protein>
<dbReference type="SUPFAM" id="SSF56024">
    <property type="entry name" value="Phospholipase D/nuclease"/>
    <property type="match status" value="1"/>
</dbReference>